<sequence>MGQYFNPANHRRHHASRPVCTDTPNFGRHDTNMDRYRSPSLRIGTSTQHAGVGRMTPM</sequence>
<keyword evidence="3" id="KW-1185">Reference proteome</keyword>
<dbReference type="InParanoid" id="A0A0C3B033"/>
<evidence type="ECO:0000313" key="3">
    <source>
        <dbReference type="Proteomes" id="UP000053989"/>
    </source>
</evidence>
<reference evidence="2 3" key="1">
    <citation type="submission" date="2014-04" db="EMBL/GenBank/DDBJ databases">
        <authorList>
            <consortium name="DOE Joint Genome Institute"/>
            <person name="Kuo A."/>
            <person name="Kohler A."/>
            <person name="Nagy L.G."/>
            <person name="Floudas D."/>
            <person name="Copeland A."/>
            <person name="Barry K.W."/>
            <person name="Cichocki N."/>
            <person name="Veneault-Fourrey C."/>
            <person name="LaButti K."/>
            <person name="Lindquist E.A."/>
            <person name="Lipzen A."/>
            <person name="Lundell T."/>
            <person name="Morin E."/>
            <person name="Murat C."/>
            <person name="Sun H."/>
            <person name="Tunlid A."/>
            <person name="Henrissat B."/>
            <person name="Grigoriev I.V."/>
            <person name="Hibbett D.S."/>
            <person name="Martin F."/>
            <person name="Nordberg H.P."/>
            <person name="Cantor M.N."/>
            <person name="Hua S.X."/>
        </authorList>
    </citation>
    <scope>NUCLEOTIDE SEQUENCE [LARGE SCALE GENOMIC DNA]</scope>
    <source>
        <strain evidence="2 3">Foug A</strain>
    </source>
</reference>
<dbReference type="EMBL" id="KN822004">
    <property type="protein sequence ID" value="KIM70592.1"/>
    <property type="molecule type" value="Genomic_DNA"/>
</dbReference>
<name>A0A0C3B033_9AGAM</name>
<dbReference type="AlphaFoldDB" id="A0A0C3B033"/>
<evidence type="ECO:0000256" key="1">
    <source>
        <dbReference type="SAM" id="MobiDB-lite"/>
    </source>
</evidence>
<organism evidence="2 3">
    <name type="scientific">Scleroderma citrinum Foug A</name>
    <dbReference type="NCBI Taxonomy" id="1036808"/>
    <lineage>
        <taxon>Eukaryota</taxon>
        <taxon>Fungi</taxon>
        <taxon>Dikarya</taxon>
        <taxon>Basidiomycota</taxon>
        <taxon>Agaricomycotina</taxon>
        <taxon>Agaricomycetes</taxon>
        <taxon>Agaricomycetidae</taxon>
        <taxon>Boletales</taxon>
        <taxon>Sclerodermatineae</taxon>
        <taxon>Sclerodermataceae</taxon>
        <taxon>Scleroderma</taxon>
    </lineage>
</organism>
<dbReference type="Proteomes" id="UP000053989">
    <property type="component" value="Unassembled WGS sequence"/>
</dbReference>
<dbReference type="HOGENOM" id="CLU_2980375_0_0_1"/>
<protein>
    <submittedName>
        <fullName evidence="2">Uncharacterized protein</fullName>
    </submittedName>
</protein>
<feature type="region of interest" description="Disordered" evidence="1">
    <location>
        <begin position="1"/>
        <end position="58"/>
    </location>
</feature>
<proteinExistence type="predicted"/>
<reference evidence="3" key="2">
    <citation type="submission" date="2015-01" db="EMBL/GenBank/DDBJ databases">
        <title>Evolutionary Origins and Diversification of the Mycorrhizal Mutualists.</title>
        <authorList>
            <consortium name="DOE Joint Genome Institute"/>
            <consortium name="Mycorrhizal Genomics Consortium"/>
            <person name="Kohler A."/>
            <person name="Kuo A."/>
            <person name="Nagy L.G."/>
            <person name="Floudas D."/>
            <person name="Copeland A."/>
            <person name="Barry K.W."/>
            <person name="Cichocki N."/>
            <person name="Veneault-Fourrey C."/>
            <person name="LaButti K."/>
            <person name="Lindquist E.A."/>
            <person name="Lipzen A."/>
            <person name="Lundell T."/>
            <person name="Morin E."/>
            <person name="Murat C."/>
            <person name="Riley R."/>
            <person name="Ohm R."/>
            <person name="Sun H."/>
            <person name="Tunlid A."/>
            <person name="Henrissat B."/>
            <person name="Grigoriev I.V."/>
            <person name="Hibbett D.S."/>
            <person name="Martin F."/>
        </authorList>
    </citation>
    <scope>NUCLEOTIDE SEQUENCE [LARGE SCALE GENOMIC DNA]</scope>
    <source>
        <strain evidence="3">Foug A</strain>
    </source>
</reference>
<evidence type="ECO:0000313" key="2">
    <source>
        <dbReference type="EMBL" id="KIM70592.1"/>
    </source>
</evidence>
<feature type="compositionally biased region" description="Basic and acidic residues" evidence="1">
    <location>
        <begin position="27"/>
        <end position="37"/>
    </location>
</feature>
<accession>A0A0C3B033</accession>
<gene>
    <name evidence="2" type="ORF">SCLCIDRAFT_156481</name>
</gene>